<dbReference type="Proteomes" id="UP000231292">
    <property type="component" value="Unassembled WGS sequence"/>
</dbReference>
<evidence type="ECO:0000256" key="1">
    <source>
        <dbReference type="SAM" id="Phobius"/>
    </source>
</evidence>
<evidence type="ECO:0000313" key="4">
    <source>
        <dbReference type="Proteomes" id="UP000231292"/>
    </source>
</evidence>
<feature type="domain" description="SAF" evidence="2">
    <location>
        <begin position="53"/>
        <end position="115"/>
    </location>
</feature>
<dbReference type="InterPro" id="IPR017592">
    <property type="entry name" value="Pilus_assmbl_Flp-typ_CpaB"/>
</dbReference>
<dbReference type="EMBL" id="PCRK01000063">
    <property type="protein sequence ID" value="PIP19460.1"/>
    <property type="molecule type" value="Genomic_DNA"/>
</dbReference>
<organism evidence="3 4">
    <name type="scientific">Candidatus Sherwoodlollariibacterium unditelluris</name>
    <dbReference type="NCBI Taxonomy" id="1974757"/>
    <lineage>
        <taxon>Bacteria</taxon>
        <taxon>Pseudomonadati</taxon>
        <taxon>Candidatus Omnitrophota</taxon>
        <taxon>Candidatus Sherwoodlollariibacterium</taxon>
    </lineage>
</organism>
<dbReference type="Pfam" id="PF08666">
    <property type="entry name" value="SAF"/>
    <property type="match status" value="1"/>
</dbReference>
<dbReference type="InterPro" id="IPR031571">
    <property type="entry name" value="RcpC_dom"/>
</dbReference>
<comment type="caution">
    <text evidence="3">The sequence shown here is derived from an EMBL/GenBank/DDBJ whole genome shotgun (WGS) entry which is preliminary data.</text>
</comment>
<dbReference type="SMART" id="SM00858">
    <property type="entry name" value="SAF"/>
    <property type="match status" value="1"/>
</dbReference>
<keyword evidence="1" id="KW-0472">Membrane</keyword>
<feature type="transmembrane region" description="Helical" evidence="1">
    <location>
        <begin position="12"/>
        <end position="30"/>
    </location>
</feature>
<protein>
    <submittedName>
        <fullName evidence="3">Flp pilus assembly protein CpaB</fullName>
    </submittedName>
</protein>
<dbReference type="NCBIfam" id="TIGR03177">
    <property type="entry name" value="pilus_cpaB"/>
    <property type="match status" value="1"/>
</dbReference>
<name>A0A2G9YJN9_9BACT</name>
<accession>A0A2G9YJN9</accession>
<keyword evidence="1" id="KW-1133">Transmembrane helix</keyword>
<dbReference type="CDD" id="cd11614">
    <property type="entry name" value="SAF_CpaB_FlgA_like"/>
    <property type="match status" value="1"/>
</dbReference>
<evidence type="ECO:0000313" key="3">
    <source>
        <dbReference type="EMBL" id="PIP19460.1"/>
    </source>
</evidence>
<evidence type="ECO:0000259" key="2">
    <source>
        <dbReference type="SMART" id="SM00858"/>
    </source>
</evidence>
<dbReference type="AlphaFoldDB" id="A0A2G9YJN9"/>
<dbReference type="InterPro" id="IPR013974">
    <property type="entry name" value="SAF"/>
</dbReference>
<gene>
    <name evidence="3" type="primary">cpaB</name>
    <name evidence="3" type="ORF">COX41_02775</name>
</gene>
<proteinExistence type="predicted"/>
<keyword evidence="1" id="KW-0812">Transmembrane</keyword>
<reference evidence="3 4" key="1">
    <citation type="submission" date="2017-09" db="EMBL/GenBank/DDBJ databases">
        <title>Depth-based differentiation of microbial function through sediment-hosted aquifers and enrichment of novel symbionts in the deep terrestrial subsurface.</title>
        <authorList>
            <person name="Probst A.J."/>
            <person name="Ladd B."/>
            <person name="Jarett J.K."/>
            <person name="Geller-Mcgrath D.E."/>
            <person name="Sieber C.M."/>
            <person name="Emerson J.B."/>
            <person name="Anantharaman K."/>
            <person name="Thomas B.C."/>
            <person name="Malmstrom R."/>
            <person name="Stieglmeier M."/>
            <person name="Klingl A."/>
            <person name="Woyke T."/>
            <person name="Ryan C.M."/>
            <person name="Banfield J.F."/>
        </authorList>
    </citation>
    <scope>NUCLEOTIDE SEQUENCE [LARGE SCALE GENOMIC DNA]</scope>
    <source>
        <strain evidence="3">CG23_combo_of_CG06-09_8_20_14_all_41_10</strain>
    </source>
</reference>
<sequence>MPIKLQKQHIILIAGGILAIAAVIMVNAYIKQQRQEIQAQAKKALANIQVNQTAVLVAKQDIPKGSVIGSEMLETAIVPNKFVQPNAATSLDRVSDMVTVAVISKGEQITLTKLSSKQQRGGGNLAGLTPVGKRAITISVDSIASLGGMIKPGDYVDVIAMVPVPAQGAGGEQGTQVAVLPLFQNILILAVGQDTRGGMAQEEASRYASKKEENASVGLITLALDPQQASLIAFVQEQGKIRLTLRSPADAQVGPIQPASWETLFKYIMPAPAAPAEKSVEDNTVYVEVYRGLNKEKMPLSR</sequence>
<dbReference type="Pfam" id="PF16976">
    <property type="entry name" value="RcpC"/>
    <property type="match status" value="1"/>
</dbReference>